<keyword evidence="1" id="KW-0547">Nucleotide-binding</keyword>
<dbReference type="GO" id="GO:0003924">
    <property type="term" value="F:GTPase activity"/>
    <property type="evidence" value="ECO:0007669"/>
    <property type="project" value="InterPro"/>
</dbReference>
<dbReference type="Proteomes" id="UP000299102">
    <property type="component" value="Unassembled WGS sequence"/>
</dbReference>
<name>A0A4C1WF45_EUMVA</name>
<accession>A0A4C1WF45</accession>
<dbReference type="PRINTS" id="PR00449">
    <property type="entry name" value="RASTRNSFRMNG"/>
</dbReference>
<dbReference type="EMBL" id="BGZK01000538">
    <property type="protein sequence ID" value="GBP49122.1"/>
    <property type="molecule type" value="Genomic_DNA"/>
</dbReference>
<dbReference type="PROSITE" id="PS51419">
    <property type="entry name" value="RAB"/>
    <property type="match status" value="1"/>
</dbReference>
<dbReference type="OrthoDB" id="63533at2759"/>
<dbReference type="PROSITE" id="PS51421">
    <property type="entry name" value="RAS"/>
    <property type="match status" value="1"/>
</dbReference>
<proteinExistence type="predicted"/>
<keyword evidence="2" id="KW-0342">GTP-binding</keyword>
<organism evidence="3 4">
    <name type="scientific">Eumeta variegata</name>
    <name type="common">Bagworm moth</name>
    <name type="synonym">Eumeta japonica</name>
    <dbReference type="NCBI Taxonomy" id="151549"/>
    <lineage>
        <taxon>Eukaryota</taxon>
        <taxon>Metazoa</taxon>
        <taxon>Ecdysozoa</taxon>
        <taxon>Arthropoda</taxon>
        <taxon>Hexapoda</taxon>
        <taxon>Insecta</taxon>
        <taxon>Pterygota</taxon>
        <taxon>Neoptera</taxon>
        <taxon>Endopterygota</taxon>
        <taxon>Lepidoptera</taxon>
        <taxon>Glossata</taxon>
        <taxon>Ditrysia</taxon>
        <taxon>Tineoidea</taxon>
        <taxon>Psychidae</taxon>
        <taxon>Oiketicinae</taxon>
        <taxon>Eumeta</taxon>
    </lineage>
</organism>
<evidence type="ECO:0000313" key="4">
    <source>
        <dbReference type="Proteomes" id="UP000299102"/>
    </source>
</evidence>
<dbReference type="SUPFAM" id="SSF52540">
    <property type="entry name" value="P-loop containing nucleoside triphosphate hydrolases"/>
    <property type="match status" value="1"/>
</dbReference>
<dbReference type="InterPro" id="IPR050227">
    <property type="entry name" value="Rab"/>
</dbReference>
<protein>
    <submittedName>
        <fullName evidence="3">Ras-related protein Rab6</fullName>
    </submittedName>
</protein>
<sequence length="260" mass="28716">MCRIFVEGGGIVALRGPNANSFHQTSKWIDDVRTERGSDVIIMLVGNKTDLSDKRQVSTEDGDRKAAELNVMFIETSAKAGYNVKQIVCNAKERQHNVPCSDNTNCCLSFPIEDNKVGHVSRADLAGAALFRRLQLGTKLRTDCLFAEKLGRRFRSNRCSAHTAECVLTDECKASMAPDHPHSFLCGDGGLREAYLADKIYCFPLTSLTYVSFTCAALSLLTPCSQLFRRVAAALPGMDSAENKPPEDSILFIVIMKEKW</sequence>
<dbReference type="AlphaFoldDB" id="A0A4C1WF45"/>
<dbReference type="PANTHER" id="PTHR47977">
    <property type="entry name" value="RAS-RELATED PROTEIN RAB"/>
    <property type="match status" value="1"/>
</dbReference>
<dbReference type="InterPro" id="IPR001806">
    <property type="entry name" value="Small_GTPase"/>
</dbReference>
<gene>
    <name evidence="3" type="primary">Rab6</name>
    <name evidence="3" type="ORF">EVAR_80790_1</name>
</gene>
<keyword evidence="4" id="KW-1185">Reference proteome</keyword>
<evidence type="ECO:0000256" key="1">
    <source>
        <dbReference type="ARBA" id="ARBA00022741"/>
    </source>
</evidence>
<dbReference type="STRING" id="151549.A0A4C1WF45"/>
<evidence type="ECO:0000256" key="2">
    <source>
        <dbReference type="ARBA" id="ARBA00023134"/>
    </source>
</evidence>
<dbReference type="SMART" id="SM00175">
    <property type="entry name" value="RAB"/>
    <property type="match status" value="1"/>
</dbReference>
<evidence type="ECO:0000313" key="3">
    <source>
        <dbReference type="EMBL" id="GBP49122.1"/>
    </source>
</evidence>
<dbReference type="GO" id="GO:0005525">
    <property type="term" value="F:GTP binding"/>
    <property type="evidence" value="ECO:0007669"/>
    <property type="project" value="UniProtKB-KW"/>
</dbReference>
<dbReference type="Pfam" id="PF00071">
    <property type="entry name" value="Ras"/>
    <property type="match status" value="1"/>
</dbReference>
<comment type="caution">
    <text evidence="3">The sequence shown here is derived from an EMBL/GenBank/DDBJ whole genome shotgun (WGS) entry which is preliminary data.</text>
</comment>
<reference evidence="3 4" key="1">
    <citation type="journal article" date="2019" name="Commun. Biol.">
        <title>The bagworm genome reveals a unique fibroin gene that provides high tensile strength.</title>
        <authorList>
            <person name="Kono N."/>
            <person name="Nakamura H."/>
            <person name="Ohtoshi R."/>
            <person name="Tomita M."/>
            <person name="Numata K."/>
            <person name="Arakawa K."/>
        </authorList>
    </citation>
    <scope>NUCLEOTIDE SEQUENCE [LARGE SCALE GENOMIC DNA]</scope>
</reference>
<dbReference type="Gene3D" id="3.40.50.300">
    <property type="entry name" value="P-loop containing nucleotide triphosphate hydrolases"/>
    <property type="match status" value="1"/>
</dbReference>
<dbReference type="InterPro" id="IPR027417">
    <property type="entry name" value="P-loop_NTPase"/>
</dbReference>
<dbReference type="SMART" id="SM00173">
    <property type="entry name" value="RAS"/>
    <property type="match status" value="1"/>
</dbReference>